<evidence type="ECO:0000313" key="1">
    <source>
        <dbReference type="EMBL" id="RDE05178.1"/>
    </source>
</evidence>
<dbReference type="SUPFAM" id="SSF48576">
    <property type="entry name" value="Terpenoid synthases"/>
    <property type="match status" value="1"/>
</dbReference>
<dbReference type="EMBL" id="QQNB01000002">
    <property type="protein sequence ID" value="RDE05178.1"/>
    <property type="molecule type" value="Genomic_DNA"/>
</dbReference>
<gene>
    <name evidence="1" type="ORF">DVW87_07830</name>
</gene>
<protein>
    <recommendedName>
        <fullName evidence="3">Phytoene synthase</fullName>
    </recommendedName>
</protein>
<proteinExistence type="predicted"/>
<reference evidence="1 2" key="1">
    <citation type="submission" date="2018-07" db="EMBL/GenBank/DDBJ databases">
        <title>a novel species of Sphingomonas isolated from the rhizosphere soil of Araceae plant.</title>
        <authorList>
            <person name="Zhiyong W."/>
            <person name="Qinglan Z."/>
            <person name="Zhiwei F."/>
            <person name="Ding X."/>
            <person name="Gejiao W."/>
            <person name="Shixue Z."/>
        </authorList>
    </citation>
    <scope>NUCLEOTIDE SEQUENCE [LARGE SCALE GENOMIC DNA]</scope>
    <source>
        <strain evidence="1 2">WZY 27</strain>
    </source>
</reference>
<keyword evidence="2" id="KW-1185">Reference proteome</keyword>
<sequence length="218" mass="23025">MTVDPRSALPLAYSPAAARAGLSALLDLDARLGAILRATGEPLVGQMRLTWWHDALARLDTAPPPAEPVLQALAAHVVPEGVTGRELAQLVEGWEALLEDDLDEAALNTHASRRGACLFGLMARLAGAAGSDPVAPAGRGWALADLATHITDLDVAARARAMAVPALDAARTHRWSRAGRGLGAMARIAAHDLEHQGEGGWQGMRHVAQLVWHRLTGR</sequence>
<dbReference type="InterPro" id="IPR008949">
    <property type="entry name" value="Isoprenoid_synthase_dom_sf"/>
</dbReference>
<dbReference type="Proteomes" id="UP000253918">
    <property type="component" value="Unassembled WGS sequence"/>
</dbReference>
<dbReference type="AlphaFoldDB" id="A0A369VS11"/>
<dbReference type="Gene3D" id="1.10.600.10">
    <property type="entry name" value="Farnesyl Diphosphate Synthase"/>
    <property type="match status" value="1"/>
</dbReference>
<dbReference type="OrthoDB" id="9814909at2"/>
<evidence type="ECO:0008006" key="3">
    <source>
        <dbReference type="Google" id="ProtNLM"/>
    </source>
</evidence>
<dbReference type="RefSeq" id="WP_114687249.1">
    <property type="nucleotide sequence ID" value="NZ_QQNB01000002.1"/>
</dbReference>
<organism evidence="1 2">
    <name type="scientific">Sphingomonas aracearum</name>
    <dbReference type="NCBI Taxonomy" id="2283317"/>
    <lineage>
        <taxon>Bacteria</taxon>
        <taxon>Pseudomonadati</taxon>
        <taxon>Pseudomonadota</taxon>
        <taxon>Alphaproteobacteria</taxon>
        <taxon>Sphingomonadales</taxon>
        <taxon>Sphingomonadaceae</taxon>
        <taxon>Sphingomonas</taxon>
    </lineage>
</organism>
<dbReference type="Pfam" id="PF00494">
    <property type="entry name" value="SQS_PSY"/>
    <property type="match status" value="1"/>
</dbReference>
<evidence type="ECO:0000313" key="2">
    <source>
        <dbReference type="Proteomes" id="UP000253918"/>
    </source>
</evidence>
<accession>A0A369VS11</accession>
<name>A0A369VS11_9SPHN</name>
<dbReference type="InterPro" id="IPR002060">
    <property type="entry name" value="Squ/phyt_synthse"/>
</dbReference>
<comment type="caution">
    <text evidence="1">The sequence shown here is derived from an EMBL/GenBank/DDBJ whole genome shotgun (WGS) entry which is preliminary data.</text>
</comment>